<dbReference type="Pfam" id="PF13847">
    <property type="entry name" value="Methyltransf_31"/>
    <property type="match status" value="1"/>
</dbReference>
<keyword evidence="2" id="KW-0169">Cobalamin biosynthesis</keyword>
<dbReference type="NCBIfam" id="TIGR02469">
    <property type="entry name" value="CbiT"/>
    <property type="match status" value="1"/>
</dbReference>
<keyword evidence="8" id="KW-1185">Reference proteome</keyword>
<protein>
    <submittedName>
        <fullName evidence="7">Cobalt-precorrin 7 C15-methyltransferase</fullName>
    </submittedName>
</protein>
<name>A0A1M5BVG0_9FIRM</name>
<dbReference type="SUPFAM" id="SSF53335">
    <property type="entry name" value="S-adenosyl-L-methionine-dependent methyltransferases"/>
    <property type="match status" value="1"/>
</dbReference>
<accession>A0A1M5BVG0</accession>
<dbReference type="Gene3D" id="3.40.50.150">
    <property type="entry name" value="Vaccinia Virus protein VP39"/>
    <property type="match status" value="1"/>
</dbReference>
<dbReference type="Proteomes" id="UP000184196">
    <property type="component" value="Unassembled WGS sequence"/>
</dbReference>
<dbReference type="InterPro" id="IPR014008">
    <property type="entry name" value="Cbl_synth_MTase_CbiT"/>
</dbReference>
<dbReference type="PANTHER" id="PTHR43182:SF1">
    <property type="entry name" value="COBALT-PRECORRIN-7 C(5)-METHYLTRANSFERASE"/>
    <property type="match status" value="1"/>
</dbReference>
<keyword evidence="5" id="KW-0949">S-adenosyl-L-methionine</keyword>
<dbReference type="GO" id="GO:0008276">
    <property type="term" value="F:protein methyltransferase activity"/>
    <property type="evidence" value="ECO:0007669"/>
    <property type="project" value="InterPro"/>
</dbReference>
<evidence type="ECO:0000256" key="4">
    <source>
        <dbReference type="ARBA" id="ARBA00022679"/>
    </source>
</evidence>
<dbReference type="EMBL" id="FQUW01000031">
    <property type="protein sequence ID" value="SHF46341.1"/>
    <property type="molecule type" value="Genomic_DNA"/>
</dbReference>
<evidence type="ECO:0000256" key="2">
    <source>
        <dbReference type="ARBA" id="ARBA00022573"/>
    </source>
</evidence>
<evidence type="ECO:0000256" key="5">
    <source>
        <dbReference type="ARBA" id="ARBA00022691"/>
    </source>
</evidence>
<dbReference type="AlphaFoldDB" id="A0A1M5BVG0"/>
<evidence type="ECO:0000256" key="3">
    <source>
        <dbReference type="ARBA" id="ARBA00022603"/>
    </source>
</evidence>
<dbReference type="GO" id="GO:0009236">
    <property type="term" value="P:cobalamin biosynthetic process"/>
    <property type="evidence" value="ECO:0007669"/>
    <property type="project" value="UniProtKB-UniPathway"/>
</dbReference>
<dbReference type="OrthoDB" id="9780707at2"/>
<dbReference type="InterPro" id="IPR050714">
    <property type="entry name" value="Cobalamin_biosynth_MTase"/>
</dbReference>
<keyword evidence="3 7" id="KW-0489">Methyltransferase</keyword>
<sequence length="202" mass="22229">MRKSWPYTTPGIPDEFFIRGDIPMTKEEVRTVTLAKARLGPGQVVWDIGSGTGSLAIEAARLIGNGTVYAIEQNPVARELIRKNIYQFDLKNIKVIEGRAPEALLPLPVPQRVFIGGSGGKLEEIINLLQIRLNPGARVVINALTLETLTRILVLLDQLPWKKEVVQVSVTRAVSRGNYHLLHALNPVWIIAVQKEGDEGGG</sequence>
<organism evidence="7 8">
    <name type="scientific">Desulfofundulus australicus DSM 11792</name>
    <dbReference type="NCBI Taxonomy" id="1121425"/>
    <lineage>
        <taxon>Bacteria</taxon>
        <taxon>Bacillati</taxon>
        <taxon>Bacillota</taxon>
        <taxon>Clostridia</taxon>
        <taxon>Eubacteriales</taxon>
        <taxon>Peptococcaceae</taxon>
        <taxon>Desulfofundulus</taxon>
    </lineage>
</organism>
<dbReference type="InterPro" id="IPR029063">
    <property type="entry name" value="SAM-dependent_MTases_sf"/>
</dbReference>
<comment type="pathway">
    <text evidence="1">Cofactor biosynthesis; adenosylcobalamin biosynthesis.</text>
</comment>
<evidence type="ECO:0000259" key="6">
    <source>
        <dbReference type="Pfam" id="PF13847"/>
    </source>
</evidence>
<evidence type="ECO:0000256" key="1">
    <source>
        <dbReference type="ARBA" id="ARBA00004953"/>
    </source>
</evidence>
<evidence type="ECO:0000313" key="8">
    <source>
        <dbReference type="Proteomes" id="UP000184196"/>
    </source>
</evidence>
<gene>
    <name evidence="7" type="ORF">SAMN02745218_02327</name>
</gene>
<dbReference type="PANTHER" id="PTHR43182">
    <property type="entry name" value="COBALT-PRECORRIN-6B C(15)-METHYLTRANSFERASE (DECARBOXYLATING)"/>
    <property type="match status" value="1"/>
</dbReference>
<dbReference type="InterPro" id="IPR025714">
    <property type="entry name" value="Methyltranfer_dom"/>
</dbReference>
<reference evidence="8" key="1">
    <citation type="submission" date="2016-11" db="EMBL/GenBank/DDBJ databases">
        <authorList>
            <person name="Varghese N."/>
            <person name="Submissions S."/>
        </authorList>
    </citation>
    <scope>NUCLEOTIDE SEQUENCE [LARGE SCALE GENOMIC DNA]</scope>
    <source>
        <strain evidence="8">DSM 11792</strain>
    </source>
</reference>
<keyword evidence="4 7" id="KW-0808">Transferase</keyword>
<dbReference type="UniPathway" id="UPA00148"/>
<feature type="domain" description="Methyltransferase" evidence="6">
    <location>
        <begin position="42"/>
        <end position="102"/>
    </location>
</feature>
<dbReference type="CDD" id="cd02440">
    <property type="entry name" value="AdoMet_MTases"/>
    <property type="match status" value="1"/>
</dbReference>
<dbReference type="GO" id="GO:0032259">
    <property type="term" value="P:methylation"/>
    <property type="evidence" value="ECO:0007669"/>
    <property type="project" value="UniProtKB-KW"/>
</dbReference>
<proteinExistence type="predicted"/>
<evidence type="ECO:0000313" key="7">
    <source>
        <dbReference type="EMBL" id="SHF46341.1"/>
    </source>
</evidence>